<evidence type="ECO:0000313" key="2">
    <source>
        <dbReference type="Proteomes" id="UP000289340"/>
    </source>
</evidence>
<reference evidence="1 2" key="1">
    <citation type="submission" date="2018-09" db="EMBL/GenBank/DDBJ databases">
        <title>A high-quality reference genome of wild soybean provides a powerful tool to mine soybean genomes.</title>
        <authorList>
            <person name="Xie M."/>
            <person name="Chung C.Y.L."/>
            <person name="Li M.-W."/>
            <person name="Wong F.-L."/>
            <person name="Chan T.-F."/>
            <person name="Lam H.-M."/>
        </authorList>
    </citation>
    <scope>NUCLEOTIDE SEQUENCE [LARGE SCALE GENOMIC DNA]</scope>
    <source>
        <strain evidence="2">cv. W05</strain>
        <tissue evidence="1">Hypocotyl of etiolated seedlings</tissue>
    </source>
</reference>
<feature type="non-terminal residue" evidence="1">
    <location>
        <position position="1"/>
    </location>
</feature>
<dbReference type="AlphaFoldDB" id="A0A445H4M6"/>
<feature type="non-terminal residue" evidence="1">
    <location>
        <position position="61"/>
    </location>
</feature>
<dbReference type="EMBL" id="QZWG01000014">
    <property type="protein sequence ID" value="RZB68618.1"/>
    <property type="molecule type" value="Genomic_DNA"/>
</dbReference>
<gene>
    <name evidence="1" type="ORF">D0Y65_038405</name>
</gene>
<protein>
    <submittedName>
        <fullName evidence="1">Uncharacterized protein</fullName>
    </submittedName>
</protein>
<comment type="caution">
    <text evidence="1">The sequence shown here is derived from an EMBL/GenBank/DDBJ whole genome shotgun (WGS) entry which is preliminary data.</text>
</comment>
<dbReference type="Proteomes" id="UP000289340">
    <property type="component" value="Chromosome 14"/>
</dbReference>
<sequence>LGLYFDLQYFEDMVLEGSWDEVRTFFQQDRNMSMSKNIFEICTPSQCCQFLKLPMHPEVKT</sequence>
<keyword evidence="2" id="KW-1185">Reference proteome</keyword>
<proteinExistence type="predicted"/>
<accession>A0A445H4M6</accession>
<name>A0A445H4M6_GLYSO</name>
<organism evidence="1 2">
    <name type="scientific">Glycine soja</name>
    <name type="common">Wild soybean</name>
    <dbReference type="NCBI Taxonomy" id="3848"/>
    <lineage>
        <taxon>Eukaryota</taxon>
        <taxon>Viridiplantae</taxon>
        <taxon>Streptophyta</taxon>
        <taxon>Embryophyta</taxon>
        <taxon>Tracheophyta</taxon>
        <taxon>Spermatophyta</taxon>
        <taxon>Magnoliopsida</taxon>
        <taxon>eudicotyledons</taxon>
        <taxon>Gunneridae</taxon>
        <taxon>Pentapetalae</taxon>
        <taxon>rosids</taxon>
        <taxon>fabids</taxon>
        <taxon>Fabales</taxon>
        <taxon>Fabaceae</taxon>
        <taxon>Papilionoideae</taxon>
        <taxon>50 kb inversion clade</taxon>
        <taxon>NPAAA clade</taxon>
        <taxon>indigoferoid/millettioid clade</taxon>
        <taxon>Phaseoleae</taxon>
        <taxon>Glycine</taxon>
        <taxon>Glycine subgen. Soja</taxon>
    </lineage>
</organism>
<evidence type="ECO:0000313" key="1">
    <source>
        <dbReference type="EMBL" id="RZB68618.1"/>
    </source>
</evidence>